<dbReference type="SMART" id="SM00822">
    <property type="entry name" value="PKS_KR"/>
    <property type="match status" value="1"/>
</dbReference>
<dbReference type="PANTHER" id="PTHR43669:SF12">
    <property type="entry name" value="BLR5618 PROTEIN"/>
    <property type="match status" value="1"/>
</dbReference>
<dbReference type="Gene3D" id="3.40.50.720">
    <property type="entry name" value="NAD(P)-binding Rossmann-like Domain"/>
    <property type="match status" value="1"/>
</dbReference>
<dbReference type="OrthoDB" id="658698at2"/>
<name>A0A2T4JU79_9RHOB</name>
<dbReference type="RefSeq" id="WP_107664189.1">
    <property type="nucleotide sequence ID" value="NZ_PZKG01000050.1"/>
</dbReference>
<dbReference type="SUPFAM" id="SSF51735">
    <property type="entry name" value="NAD(P)-binding Rossmann-fold domains"/>
    <property type="match status" value="1"/>
</dbReference>
<dbReference type="InterPro" id="IPR057326">
    <property type="entry name" value="KR_dom"/>
</dbReference>
<accession>A0A2T4JU79</accession>
<evidence type="ECO:0000313" key="6">
    <source>
        <dbReference type="Proteomes" id="UP000241010"/>
    </source>
</evidence>
<dbReference type="AlphaFoldDB" id="A0A2T4JU79"/>
<dbReference type="CDD" id="cd05233">
    <property type="entry name" value="SDR_c"/>
    <property type="match status" value="1"/>
</dbReference>
<evidence type="ECO:0000256" key="3">
    <source>
        <dbReference type="RuleBase" id="RU000363"/>
    </source>
</evidence>
<dbReference type="EMBL" id="PZKG01000050">
    <property type="protein sequence ID" value="PTE21459.1"/>
    <property type="molecule type" value="Genomic_DNA"/>
</dbReference>
<dbReference type="PROSITE" id="PS00061">
    <property type="entry name" value="ADH_SHORT"/>
    <property type="match status" value="1"/>
</dbReference>
<dbReference type="FunFam" id="3.40.50.720:FF:000084">
    <property type="entry name" value="Short-chain dehydrogenase reductase"/>
    <property type="match status" value="1"/>
</dbReference>
<reference evidence="5 6" key="1">
    <citation type="submission" date="2018-03" db="EMBL/GenBank/DDBJ databases">
        <title>Cereibacter changlensis.</title>
        <authorList>
            <person name="Meyer T.E."/>
            <person name="Miller S."/>
            <person name="Lodha T."/>
            <person name="Gandham S."/>
            <person name="Chintalapati S."/>
            <person name="Chintalapati V.R."/>
        </authorList>
    </citation>
    <scope>NUCLEOTIDE SEQUENCE [LARGE SCALE GENOMIC DNA]</scope>
    <source>
        <strain evidence="5 6">JA139</strain>
    </source>
</reference>
<comment type="caution">
    <text evidence="5">The sequence shown here is derived from an EMBL/GenBank/DDBJ whole genome shotgun (WGS) entry which is preliminary data.</text>
</comment>
<dbReference type="Pfam" id="PF00106">
    <property type="entry name" value="adh_short"/>
    <property type="match status" value="1"/>
</dbReference>
<evidence type="ECO:0000256" key="2">
    <source>
        <dbReference type="ARBA" id="ARBA00023002"/>
    </source>
</evidence>
<evidence type="ECO:0000313" key="5">
    <source>
        <dbReference type="EMBL" id="PTE21459.1"/>
    </source>
</evidence>
<dbReference type="InterPro" id="IPR020904">
    <property type="entry name" value="Sc_DH/Rdtase_CS"/>
</dbReference>
<dbReference type="GO" id="GO:0016491">
    <property type="term" value="F:oxidoreductase activity"/>
    <property type="evidence" value="ECO:0007669"/>
    <property type="project" value="UniProtKB-KW"/>
</dbReference>
<feature type="domain" description="Ketoreductase" evidence="4">
    <location>
        <begin position="3"/>
        <end position="141"/>
    </location>
</feature>
<dbReference type="PRINTS" id="PR00080">
    <property type="entry name" value="SDRFAMILY"/>
</dbReference>
<proteinExistence type="inferred from homology"/>
<protein>
    <submittedName>
        <fullName evidence="5">3-oxoacyl-ACP reductase</fullName>
    </submittedName>
</protein>
<dbReference type="InterPro" id="IPR036291">
    <property type="entry name" value="NAD(P)-bd_dom_sf"/>
</dbReference>
<sequence length="244" mass="25539">MTQTIIITGGGSGVGRKTAQRFIAEGWRVGLIGRRQDALTETAGGSEALVLPCDVSDPEAVEAAFGKAVAAWGRLDVLFNNAGQSVKSAPIDEIAVEDFLSLTSVNVTGMFLCARAAFGQMRRQQPQGGRIINNGSVSAHVPRIGSAPYTMSKHAVTGLTRTLSLDGRAFNIACGQIDIGNAASGMAERMPQGVPQADGSIRAEPVMEGEHVAEAVLNMARLPLGVNVQFMTIMATAMPFIGRG</sequence>
<dbReference type="InterPro" id="IPR002347">
    <property type="entry name" value="SDR_fam"/>
</dbReference>
<keyword evidence="2" id="KW-0560">Oxidoreductase</keyword>
<gene>
    <name evidence="5" type="ORF">C5F48_12185</name>
</gene>
<evidence type="ECO:0000256" key="1">
    <source>
        <dbReference type="ARBA" id="ARBA00006484"/>
    </source>
</evidence>
<dbReference type="Proteomes" id="UP000241010">
    <property type="component" value="Unassembled WGS sequence"/>
</dbReference>
<evidence type="ECO:0000259" key="4">
    <source>
        <dbReference type="SMART" id="SM00822"/>
    </source>
</evidence>
<organism evidence="5 6">
    <name type="scientific">Cereibacter changlensis JA139</name>
    <dbReference type="NCBI Taxonomy" id="1188249"/>
    <lineage>
        <taxon>Bacteria</taxon>
        <taxon>Pseudomonadati</taxon>
        <taxon>Pseudomonadota</taxon>
        <taxon>Alphaproteobacteria</taxon>
        <taxon>Rhodobacterales</taxon>
        <taxon>Paracoccaceae</taxon>
        <taxon>Cereibacter</taxon>
    </lineage>
</organism>
<dbReference type="PANTHER" id="PTHR43669">
    <property type="entry name" value="5-KETO-D-GLUCONATE 5-REDUCTASE"/>
    <property type="match status" value="1"/>
</dbReference>
<keyword evidence="6" id="KW-1185">Reference proteome</keyword>
<comment type="similarity">
    <text evidence="1 3">Belongs to the short-chain dehydrogenases/reductases (SDR) family.</text>
</comment>
<dbReference type="PRINTS" id="PR00081">
    <property type="entry name" value="GDHRDH"/>
</dbReference>